<dbReference type="RefSeq" id="WP_169399171.1">
    <property type="nucleotide sequence ID" value="NZ_BAAAJH010000001.1"/>
</dbReference>
<reference evidence="1 2" key="1">
    <citation type="submission" date="2020-04" db="EMBL/GenBank/DDBJ databases">
        <authorList>
            <person name="Klaysubun C."/>
            <person name="Duangmal K."/>
            <person name="Lipun K."/>
        </authorList>
    </citation>
    <scope>NUCLEOTIDE SEQUENCE [LARGE SCALE GENOMIC DNA]</scope>
    <source>
        <strain evidence="1 2">JCM 11839</strain>
    </source>
</reference>
<evidence type="ECO:0000313" key="1">
    <source>
        <dbReference type="EMBL" id="NMH81130.1"/>
    </source>
</evidence>
<gene>
    <name evidence="1" type="ORF">HF577_29055</name>
</gene>
<keyword evidence="2" id="KW-1185">Reference proteome</keyword>
<comment type="caution">
    <text evidence="1">The sequence shown here is derived from an EMBL/GenBank/DDBJ whole genome shotgun (WGS) entry which is preliminary data.</text>
</comment>
<name>A0ABX1RP59_9PSEU</name>
<sequence length="241" mass="25567">MTSTAADRVRHVREAARENAEWCDAVCRSHGVAGEFRSDAWTNPRRTPPLYPDGVTLTAAASAREVLARIDTSSPGASVKDSFACLDLTSAGFEVLIEAQWVRRAGDRPVAGAPQAVRWDAVRTPEMLPAWEAAWAGDSGPRGVFRAGLLDEPTVLVLAGHLGTRIVSGAVAHRSAEVVGLSNVFDVDDDIDRAWAGALAAVDRYVPGLPVVGYEHGPGLDAALRHGCTPIGPLRIWTSTG</sequence>
<protein>
    <submittedName>
        <fullName evidence="1">Uncharacterized protein</fullName>
    </submittedName>
</protein>
<organism evidence="1 2">
    <name type="scientific">Pseudonocardia xinjiangensis</name>
    <dbReference type="NCBI Taxonomy" id="75289"/>
    <lineage>
        <taxon>Bacteria</taxon>
        <taxon>Bacillati</taxon>
        <taxon>Actinomycetota</taxon>
        <taxon>Actinomycetes</taxon>
        <taxon>Pseudonocardiales</taxon>
        <taxon>Pseudonocardiaceae</taxon>
        <taxon>Pseudonocardia</taxon>
    </lineage>
</organism>
<proteinExistence type="predicted"/>
<evidence type="ECO:0000313" key="2">
    <source>
        <dbReference type="Proteomes" id="UP001296706"/>
    </source>
</evidence>
<dbReference type="Proteomes" id="UP001296706">
    <property type="component" value="Unassembled WGS sequence"/>
</dbReference>
<dbReference type="EMBL" id="JAAXKY010000131">
    <property type="protein sequence ID" value="NMH81130.1"/>
    <property type="molecule type" value="Genomic_DNA"/>
</dbReference>
<accession>A0ABX1RP59</accession>